<reference evidence="1" key="1">
    <citation type="submission" date="2014-02" db="EMBL/GenBank/DDBJ databases">
        <title>Expanding our view of genomic diversity in Candidatus Accumulibacter clades.</title>
        <authorList>
            <person name="Skennerton C.T."/>
            <person name="Barr J.J."/>
            <person name="Slater F.R."/>
            <person name="Bond P.L."/>
            <person name="Tyson G.W."/>
        </authorList>
    </citation>
    <scope>NUCLEOTIDE SEQUENCE [LARGE SCALE GENOMIC DNA]</scope>
</reference>
<evidence type="ECO:0000313" key="1">
    <source>
        <dbReference type="EMBL" id="KFB78231.1"/>
    </source>
</evidence>
<dbReference type="EMBL" id="JDST02000008">
    <property type="protein sequence ID" value="KFB78231.1"/>
    <property type="molecule type" value="Genomic_DNA"/>
</dbReference>
<dbReference type="AlphaFoldDB" id="A0A080MB85"/>
<protein>
    <submittedName>
        <fullName evidence="1">Uncharacterized protein</fullName>
    </submittedName>
</protein>
<gene>
    <name evidence="1" type="ORF">AW06_000454</name>
</gene>
<dbReference type="RefSeq" id="WP_034944937.1">
    <property type="nucleotide sequence ID" value="NZ_JDST02000008.1"/>
</dbReference>
<evidence type="ECO:0000313" key="2">
    <source>
        <dbReference type="Proteomes" id="UP000021315"/>
    </source>
</evidence>
<organism evidence="1 2">
    <name type="scientific">Candidatus Accumulibacter cognatus</name>
    <dbReference type="NCBI Taxonomy" id="2954383"/>
    <lineage>
        <taxon>Bacteria</taxon>
        <taxon>Pseudomonadati</taxon>
        <taxon>Pseudomonadota</taxon>
        <taxon>Betaproteobacteria</taxon>
        <taxon>Candidatus Accumulibacter</taxon>
    </lineage>
</organism>
<name>A0A080MB85_9PROT</name>
<comment type="caution">
    <text evidence="1">The sequence shown here is derived from an EMBL/GenBank/DDBJ whole genome shotgun (WGS) entry which is preliminary data.</text>
</comment>
<keyword evidence="2" id="KW-1185">Reference proteome</keyword>
<sequence length="162" mass="18290">MSSRLITTWSDYDGAVQEILDLTTATLEIFDEDLAPLKLERPERIAVLRGLLAAREDHQRHQRLTIVVQKPAFVRQYSPQLMNLLTVYAPALTITQSPPHLDTLKDSLLIADGRHTLIRFHRDHARARLIVDDVHECTPHIQRFEEIVAAGGEPLSSSTLGL</sequence>
<accession>A0A080MB85</accession>
<proteinExistence type="predicted"/>
<dbReference type="Proteomes" id="UP000021315">
    <property type="component" value="Unassembled WGS sequence"/>
</dbReference>